<gene>
    <name evidence="1" type="ORF">DSTB1V02_LOCUS12267</name>
</gene>
<protein>
    <submittedName>
        <fullName evidence="1">Uncharacterized protein</fullName>
    </submittedName>
</protein>
<sequence length="180" mass="19937">MDGLGSVSNGAFSNGYTTRQVETVVFKFIGSRLLLRPIGRWVVMRHRAVRSRSRGPFADLPFSSHLSANICKVCTNDEQLKIAEKAGSVGVRVVFRVGNLERRRGNAISGPAGLVQRWHSHGSSYNVPNPFVLHCGRNTGCRMDKRANRLGKGREDTDMLHDQGSNTISFTTTIKSHEIE</sequence>
<proteinExistence type="predicted"/>
<organism evidence="1">
    <name type="scientific">Darwinula stevensoni</name>
    <dbReference type="NCBI Taxonomy" id="69355"/>
    <lineage>
        <taxon>Eukaryota</taxon>
        <taxon>Metazoa</taxon>
        <taxon>Ecdysozoa</taxon>
        <taxon>Arthropoda</taxon>
        <taxon>Crustacea</taxon>
        <taxon>Oligostraca</taxon>
        <taxon>Ostracoda</taxon>
        <taxon>Podocopa</taxon>
        <taxon>Podocopida</taxon>
        <taxon>Darwinulocopina</taxon>
        <taxon>Darwinuloidea</taxon>
        <taxon>Darwinulidae</taxon>
        <taxon>Darwinula</taxon>
    </lineage>
</organism>
<reference evidence="1" key="1">
    <citation type="submission" date="2020-11" db="EMBL/GenBank/DDBJ databases">
        <authorList>
            <person name="Tran Van P."/>
        </authorList>
    </citation>
    <scope>NUCLEOTIDE SEQUENCE</scope>
</reference>
<name>A0A7R9AE16_9CRUS</name>
<dbReference type="EMBL" id="CAJPEV010004514">
    <property type="protein sequence ID" value="CAG0901902.1"/>
    <property type="molecule type" value="Genomic_DNA"/>
</dbReference>
<evidence type="ECO:0000313" key="1">
    <source>
        <dbReference type="EMBL" id="CAD7252509.1"/>
    </source>
</evidence>
<evidence type="ECO:0000313" key="2">
    <source>
        <dbReference type="Proteomes" id="UP000677054"/>
    </source>
</evidence>
<dbReference type="EMBL" id="LR904031">
    <property type="protein sequence ID" value="CAD7252509.1"/>
    <property type="molecule type" value="Genomic_DNA"/>
</dbReference>
<dbReference type="Proteomes" id="UP000677054">
    <property type="component" value="Unassembled WGS sequence"/>
</dbReference>
<dbReference type="AlphaFoldDB" id="A0A7R9AE16"/>
<keyword evidence="2" id="KW-1185">Reference proteome</keyword>
<accession>A0A7R9AE16</accession>